<dbReference type="PROSITE" id="PS50059">
    <property type="entry name" value="FKBP_PPIASE"/>
    <property type="match status" value="1"/>
</dbReference>
<evidence type="ECO:0000256" key="6">
    <source>
        <dbReference type="SAM" id="SignalP"/>
    </source>
</evidence>
<sequence length="171" mass="18982">MKHIALPVLAALSLAACASTQDAPLAEPRTPVGPATQENWEVGQAAYLMWNSQQRGWSVTPSGLQYRRVSKANPKGEQPTATDTVKVHYRGTFIDGREFDSSYSRNEPTSFPLNRVIKGWTEGVALMREGETYEFVIPADLAYGPRWMGTEIPANSALRFTVELLEVNPER</sequence>
<dbReference type="Pfam" id="PF00254">
    <property type="entry name" value="FKBP_C"/>
    <property type="match status" value="1"/>
</dbReference>
<evidence type="ECO:0000256" key="1">
    <source>
        <dbReference type="ARBA" id="ARBA00000971"/>
    </source>
</evidence>
<keyword evidence="6" id="KW-0732">Signal</keyword>
<evidence type="ECO:0000313" key="10">
    <source>
        <dbReference type="Proteomes" id="UP000287388"/>
    </source>
</evidence>
<proteinExistence type="inferred from homology"/>
<reference evidence="9 11" key="2">
    <citation type="submission" date="2020-12" db="EMBL/GenBank/DDBJ databases">
        <title>FDA dAtabase for Regulatory Grade micrObial Sequences (FDA-ARGOS): Supporting development and validation of Infectious Disease Dx tests.</title>
        <authorList>
            <person name="Kerrigan L."/>
            <person name="Long C."/>
            <person name="Tallon L."/>
            <person name="Sadzewicz L."/>
            <person name="Zhao X."/>
            <person name="Boylan J."/>
            <person name="Ott S."/>
            <person name="Bowen H."/>
            <person name="Vavikolanu K."/>
            <person name="Mehta A."/>
            <person name="Aluvathingal J."/>
            <person name="Nadendla S."/>
            <person name="Yan Y."/>
            <person name="Sichtig H."/>
        </authorList>
    </citation>
    <scope>NUCLEOTIDE SEQUENCE [LARGE SCALE GENOMIC DNA]</scope>
    <source>
        <strain evidence="9 11">FDAARGOS_1026</strain>
    </source>
</reference>
<feature type="signal peptide" evidence="6">
    <location>
        <begin position="1"/>
        <end position="18"/>
    </location>
</feature>
<evidence type="ECO:0000259" key="7">
    <source>
        <dbReference type="PROSITE" id="PS50059"/>
    </source>
</evidence>
<evidence type="ECO:0000313" key="9">
    <source>
        <dbReference type="EMBL" id="QQB90253.1"/>
    </source>
</evidence>
<dbReference type="EMBL" id="CP035093">
    <property type="protein sequence ID" value="QAT15530.1"/>
    <property type="molecule type" value="Genomic_DNA"/>
</dbReference>
<accession>A0A410P028</accession>
<dbReference type="PANTHER" id="PTHR45779">
    <property type="entry name" value="PEPTIDYLPROLYL ISOMERASE"/>
    <property type="match status" value="1"/>
</dbReference>
<feature type="domain" description="PPIase FKBP-type" evidence="7">
    <location>
        <begin position="82"/>
        <end position="168"/>
    </location>
</feature>
<dbReference type="GO" id="GO:0003755">
    <property type="term" value="F:peptidyl-prolyl cis-trans isomerase activity"/>
    <property type="evidence" value="ECO:0007669"/>
    <property type="project" value="UniProtKB-UniRule"/>
</dbReference>
<evidence type="ECO:0000256" key="3">
    <source>
        <dbReference type="ARBA" id="ARBA00023235"/>
    </source>
</evidence>
<dbReference type="RefSeq" id="WP_128720289.1">
    <property type="nucleotide sequence ID" value="NZ_BJNC01000029.1"/>
</dbReference>
<gene>
    <name evidence="8" type="ORF">EQG53_14930</name>
    <name evidence="9" type="ORF">I6H83_07520</name>
</gene>
<dbReference type="PANTHER" id="PTHR45779:SF7">
    <property type="entry name" value="PEPTIDYLPROLYL ISOMERASE"/>
    <property type="match status" value="1"/>
</dbReference>
<dbReference type="Proteomes" id="UP000596117">
    <property type="component" value="Chromosome"/>
</dbReference>
<dbReference type="Gene3D" id="3.10.50.40">
    <property type="match status" value="1"/>
</dbReference>
<evidence type="ECO:0000256" key="5">
    <source>
        <dbReference type="RuleBase" id="RU003915"/>
    </source>
</evidence>
<keyword evidence="3 4" id="KW-0413">Isomerase</keyword>
<keyword evidence="2 4" id="KW-0697">Rotamase</keyword>
<comment type="similarity">
    <text evidence="5">Belongs to the FKBP-type PPIase family.</text>
</comment>
<organism evidence="8 10">
    <name type="scientific">Brevundimonas diminuta</name>
    <name type="common">Pseudomonas diminuta</name>
    <dbReference type="NCBI Taxonomy" id="293"/>
    <lineage>
        <taxon>Bacteria</taxon>
        <taxon>Pseudomonadati</taxon>
        <taxon>Pseudomonadota</taxon>
        <taxon>Alphaproteobacteria</taxon>
        <taxon>Caulobacterales</taxon>
        <taxon>Caulobacteraceae</taxon>
        <taxon>Brevundimonas</taxon>
    </lineage>
</organism>
<keyword evidence="11" id="KW-1185">Reference proteome</keyword>
<dbReference type="InterPro" id="IPR001179">
    <property type="entry name" value="PPIase_FKBP_dom"/>
</dbReference>
<dbReference type="EC" id="5.2.1.8" evidence="5"/>
<dbReference type="Proteomes" id="UP000287388">
    <property type="component" value="Chromosome"/>
</dbReference>
<feature type="chain" id="PRO_5019407641" description="Peptidyl-prolyl cis-trans isomerase" evidence="6">
    <location>
        <begin position="19"/>
        <end position="171"/>
    </location>
</feature>
<evidence type="ECO:0000256" key="2">
    <source>
        <dbReference type="ARBA" id="ARBA00023110"/>
    </source>
</evidence>
<evidence type="ECO:0000256" key="4">
    <source>
        <dbReference type="PROSITE-ProRule" id="PRU00277"/>
    </source>
</evidence>
<comment type="catalytic activity">
    <reaction evidence="1 4 5">
        <text>[protein]-peptidylproline (omega=180) = [protein]-peptidylproline (omega=0)</text>
        <dbReference type="Rhea" id="RHEA:16237"/>
        <dbReference type="Rhea" id="RHEA-COMP:10747"/>
        <dbReference type="Rhea" id="RHEA-COMP:10748"/>
        <dbReference type="ChEBI" id="CHEBI:83833"/>
        <dbReference type="ChEBI" id="CHEBI:83834"/>
        <dbReference type="EC" id="5.2.1.8"/>
    </reaction>
</comment>
<dbReference type="SUPFAM" id="SSF54534">
    <property type="entry name" value="FKBP-like"/>
    <property type="match status" value="1"/>
</dbReference>
<name>A0A410P028_BREDI</name>
<dbReference type="InterPro" id="IPR044609">
    <property type="entry name" value="FKBP2/11"/>
</dbReference>
<evidence type="ECO:0000313" key="11">
    <source>
        <dbReference type="Proteomes" id="UP000596117"/>
    </source>
</evidence>
<dbReference type="KEGG" id="bdm:EQG53_14930"/>
<dbReference type="InterPro" id="IPR046357">
    <property type="entry name" value="PPIase_dom_sf"/>
</dbReference>
<dbReference type="PROSITE" id="PS51257">
    <property type="entry name" value="PROKAR_LIPOPROTEIN"/>
    <property type="match status" value="1"/>
</dbReference>
<dbReference type="AlphaFoldDB" id="A0A410P028"/>
<protein>
    <recommendedName>
        <fullName evidence="5">Peptidyl-prolyl cis-trans isomerase</fullName>
        <ecNumber evidence="5">5.2.1.8</ecNumber>
    </recommendedName>
</protein>
<reference evidence="8 10" key="1">
    <citation type="submission" date="2019-01" db="EMBL/GenBank/DDBJ databases">
        <title>Brevundimonas diminuta Genome sequencing and assembly.</title>
        <authorList>
            <person name="Chen H."/>
        </authorList>
    </citation>
    <scope>NUCLEOTIDE SEQUENCE [LARGE SCALE GENOMIC DNA]</scope>
    <source>
        <strain evidence="8">ATCC</strain>
        <strain evidence="10">ATCC(B) 19146</strain>
    </source>
</reference>
<dbReference type="EMBL" id="CP066026">
    <property type="protein sequence ID" value="QQB90253.1"/>
    <property type="molecule type" value="Genomic_DNA"/>
</dbReference>
<evidence type="ECO:0000313" key="8">
    <source>
        <dbReference type="EMBL" id="QAT15530.1"/>
    </source>
</evidence>